<dbReference type="PIRSF" id="PIRSF005087">
    <property type="entry name" value="NrdI"/>
    <property type="match status" value="1"/>
</dbReference>
<comment type="similarity">
    <text evidence="2 4">Belongs to the NrdI family.</text>
</comment>
<dbReference type="PANTHER" id="PTHR37297">
    <property type="entry name" value="PROTEIN NRDI"/>
    <property type="match status" value="1"/>
</dbReference>
<comment type="function">
    <text evidence="1 4">Probably involved in ribonucleotide reductase function.</text>
</comment>
<dbReference type="AlphaFoldDB" id="A0A7J5B9L0"/>
<evidence type="ECO:0000313" key="5">
    <source>
        <dbReference type="EMBL" id="KAB1641374.1"/>
    </source>
</evidence>
<dbReference type="Proteomes" id="UP000433493">
    <property type="component" value="Unassembled WGS sequence"/>
</dbReference>
<keyword evidence="6" id="KW-1185">Reference proteome</keyword>
<organism evidence="5 6">
    <name type="scientific">Gulosibacter chungangensis</name>
    <dbReference type="NCBI Taxonomy" id="979746"/>
    <lineage>
        <taxon>Bacteria</taxon>
        <taxon>Bacillati</taxon>
        <taxon>Actinomycetota</taxon>
        <taxon>Actinomycetes</taxon>
        <taxon>Micrococcales</taxon>
        <taxon>Microbacteriaceae</taxon>
        <taxon>Gulosibacter</taxon>
    </lineage>
</organism>
<dbReference type="InterPro" id="IPR004465">
    <property type="entry name" value="RNR_NrdI"/>
</dbReference>
<dbReference type="HAMAP" id="MF_00128">
    <property type="entry name" value="NrdI"/>
    <property type="match status" value="1"/>
</dbReference>
<comment type="caution">
    <text evidence="5">The sequence shown here is derived from an EMBL/GenBank/DDBJ whole genome shotgun (WGS) entry which is preliminary data.</text>
</comment>
<dbReference type="Pfam" id="PF07972">
    <property type="entry name" value="Flavodoxin_NdrI"/>
    <property type="match status" value="1"/>
</dbReference>
<dbReference type="InterPro" id="IPR020852">
    <property type="entry name" value="RNR_Ib_NrdI_bac"/>
</dbReference>
<dbReference type="PANTHER" id="PTHR37297:SF1">
    <property type="entry name" value="PROTEIN NRDI"/>
    <property type="match status" value="1"/>
</dbReference>
<dbReference type="RefSeq" id="WP_158053058.1">
    <property type="nucleotide sequence ID" value="NZ_WBKB01000009.1"/>
</dbReference>
<evidence type="ECO:0000256" key="3">
    <source>
        <dbReference type="ARBA" id="ARBA00020129"/>
    </source>
</evidence>
<evidence type="ECO:0000256" key="1">
    <source>
        <dbReference type="ARBA" id="ARBA00003999"/>
    </source>
</evidence>
<dbReference type="SUPFAM" id="SSF52218">
    <property type="entry name" value="Flavoproteins"/>
    <property type="match status" value="1"/>
</dbReference>
<accession>A0A7J5B9L0</accession>
<dbReference type="EMBL" id="WBKB01000009">
    <property type="protein sequence ID" value="KAB1641374.1"/>
    <property type="molecule type" value="Genomic_DNA"/>
</dbReference>
<dbReference type="InterPro" id="IPR029039">
    <property type="entry name" value="Flavoprotein-like_sf"/>
</dbReference>
<dbReference type="OrthoDB" id="350535at2"/>
<evidence type="ECO:0000256" key="4">
    <source>
        <dbReference type="HAMAP-Rule" id="MF_00128"/>
    </source>
</evidence>
<gene>
    <name evidence="4 5" type="primary">nrdI</name>
    <name evidence="5" type="ORF">F8O05_12340</name>
</gene>
<proteinExistence type="inferred from homology"/>
<reference evidence="5 6" key="1">
    <citation type="submission" date="2019-09" db="EMBL/GenBank/DDBJ databases">
        <title>Phylogeny of genus Pseudoclavibacter and closely related genus.</title>
        <authorList>
            <person name="Li Y."/>
        </authorList>
    </citation>
    <scope>NUCLEOTIDE SEQUENCE [LARGE SCALE GENOMIC DNA]</scope>
    <source>
        <strain evidence="5 6">KCTC 13959</strain>
    </source>
</reference>
<dbReference type="GO" id="GO:0010181">
    <property type="term" value="F:FMN binding"/>
    <property type="evidence" value="ECO:0007669"/>
    <property type="project" value="InterPro"/>
</dbReference>
<evidence type="ECO:0000256" key="2">
    <source>
        <dbReference type="ARBA" id="ARBA00009942"/>
    </source>
</evidence>
<dbReference type="NCBIfam" id="TIGR00333">
    <property type="entry name" value="nrdI"/>
    <property type="match status" value="1"/>
</dbReference>
<name>A0A7J5B9L0_9MICO</name>
<evidence type="ECO:0000313" key="6">
    <source>
        <dbReference type="Proteomes" id="UP000433493"/>
    </source>
</evidence>
<sequence>MSTALRSGQAAPLTRELTFTESSDLVFFSSVSENTRRFVERLDLPAARIPLRPRSEGMIRVARPFVLVVPTYGGGAHAGAVPKQVIAFLNDRVNRSLIRGVITAGNTNFGEDYCLAGPIISAKCHVPELYRFELLGTQRDIDHVTHGLTRFWAQASNERNPA</sequence>
<dbReference type="Gene3D" id="3.40.50.360">
    <property type="match status" value="1"/>
</dbReference>
<protein>
    <recommendedName>
        <fullName evidence="3 4">Protein NrdI</fullName>
    </recommendedName>
</protein>